<dbReference type="SUPFAM" id="SSF52283">
    <property type="entry name" value="Formate/glycerate dehydrogenase catalytic domain-like"/>
    <property type="match status" value="1"/>
</dbReference>
<dbReference type="GO" id="GO:0005829">
    <property type="term" value="C:cytosol"/>
    <property type="evidence" value="ECO:0007669"/>
    <property type="project" value="TreeGrafter"/>
</dbReference>
<dbReference type="InterPro" id="IPR050223">
    <property type="entry name" value="D-isomer_2-hydroxyacid_DH"/>
</dbReference>
<dbReference type="InterPro" id="IPR006140">
    <property type="entry name" value="D-isomer_DH_NAD-bd"/>
</dbReference>
<dbReference type="GO" id="GO:0051287">
    <property type="term" value="F:NAD binding"/>
    <property type="evidence" value="ECO:0007669"/>
    <property type="project" value="InterPro"/>
</dbReference>
<evidence type="ECO:0000256" key="3">
    <source>
        <dbReference type="RuleBase" id="RU003719"/>
    </source>
</evidence>
<keyword evidence="7" id="KW-1185">Reference proteome</keyword>
<dbReference type="STRING" id="334253.SAMN04487943_106250"/>
<dbReference type="OrthoDB" id="9805416at2"/>
<dbReference type="InterPro" id="IPR036291">
    <property type="entry name" value="NAD(P)-bd_dom_sf"/>
</dbReference>
<accession>A0A1I4MGM6</accession>
<evidence type="ECO:0000259" key="5">
    <source>
        <dbReference type="Pfam" id="PF02826"/>
    </source>
</evidence>
<dbReference type="AlphaFoldDB" id="A0A1I4MGM6"/>
<evidence type="ECO:0000259" key="4">
    <source>
        <dbReference type="Pfam" id="PF00389"/>
    </source>
</evidence>
<dbReference type="InterPro" id="IPR029753">
    <property type="entry name" value="D-isomer_DH_CS"/>
</dbReference>
<dbReference type="PANTHER" id="PTHR10996">
    <property type="entry name" value="2-HYDROXYACID DEHYDROGENASE-RELATED"/>
    <property type="match status" value="1"/>
</dbReference>
<feature type="domain" description="D-isomer specific 2-hydroxyacid dehydrogenase catalytic" evidence="4">
    <location>
        <begin position="5"/>
        <end position="318"/>
    </location>
</feature>
<dbReference type="PANTHER" id="PTHR10996:SF283">
    <property type="entry name" value="GLYOXYLATE_HYDROXYPYRUVATE REDUCTASE B"/>
    <property type="match status" value="1"/>
</dbReference>
<evidence type="ECO:0000313" key="7">
    <source>
        <dbReference type="Proteomes" id="UP000198565"/>
    </source>
</evidence>
<dbReference type="Gene3D" id="3.40.50.720">
    <property type="entry name" value="NAD(P)-binding Rossmann-like Domain"/>
    <property type="match status" value="2"/>
</dbReference>
<dbReference type="PROSITE" id="PS00671">
    <property type="entry name" value="D_2_HYDROXYACID_DH_3"/>
    <property type="match status" value="1"/>
</dbReference>
<keyword evidence="2 3" id="KW-0560">Oxidoreductase</keyword>
<dbReference type="Pfam" id="PF02826">
    <property type="entry name" value="2-Hacid_dh_C"/>
    <property type="match status" value="1"/>
</dbReference>
<evidence type="ECO:0000256" key="1">
    <source>
        <dbReference type="ARBA" id="ARBA00005854"/>
    </source>
</evidence>
<dbReference type="InterPro" id="IPR006139">
    <property type="entry name" value="D-isomer_2_OHA_DH_cat_dom"/>
</dbReference>
<dbReference type="SUPFAM" id="SSF51735">
    <property type="entry name" value="NAD(P)-binding Rossmann-fold domains"/>
    <property type="match status" value="1"/>
</dbReference>
<comment type="similarity">
    <text evidence="1 3">Belongs to the D-isomer specific 2-hydroxyacid dehydrogenase family.</text>
</comment>
<evidence type="ECO:0000256" key="2">
    <source>
        <dbReference type="ARBA" id="ARBA00023002"/>
    </source>
</evidence>
<name>A0A1I4MGM6_9BACI</name>
<dbReference type="CDD" id="cd05301">
    <property type="entry name" value="GDH"/>
    <property type="match status" value="1"/>
</dbReference>
<dbReference type="PROSITE" id="PS00065">
    <property type="entry name" value="D_2_HYDROXYACID_DH_1"/>
    <property type="match status" value="1"/>
</dbReference>
<organism evidence="6 7">
    <name type="scientific">Gracilibacillus orientalis</name>
    <dbReference type="NCBI Taxonomy" id="334253"/>
    <lineage>
        <taxon>Bacteria</taxon>
        <taxon>Bacillati</taxon>
        <taxon>Bacillota</taxon>
        <taxon>Bacilli</taxon>
        <taxon>Bacillales</taxon>
        <taxon>Bacillaceae</taxon>
        <taxon>Gracilibacillus</taxon>
    </lineage>
</organism>
<gene>
    <name evidence="6" type="ORF">SAMN04487943_106250</name>
</gene>
<dbReference type="Pfam" id="PF00389">
    <property type="entry name" value="2-Hacid_dh"/>
    <property type="match status" value="1"/>
</dbReference>
<protein>
    <submittedName>
        <fullName evidence="6">Gluconate 2-dehydrogenase</fullName>
    </submittedName>
</protein>
<proteinExistence type="inferred from homology"/>
<dbReference type="InterPro" id="IPR029752">
    <property type="entry name" value="D-isomer_DH_CS1"/>
</dbReference>
<feature type="domain" description="D-isomer specific 2-hydroxyacid dehydrogenase NAD-binding" evidence="5">
    <location>
        <begin position="108"/>
        <end position="287"/>
    </location>
</feature>
<dbReference type="Proteomes" id="UP000198565">
    <property type="component" value="Unassembled WGS sequence"/>
</dbReference>
<dbReference type="GO" id="GO:0030267">
    <property type="term" value="F:glyoxylate reductase (NADPH) activity"/>
    <property type="evidence" value="ECO:0007669"/>
    <property type="project" value="TreeGrafter"/>
</dbReference>
<dbReference type="GO" id="GO:0016618">
    <property type="term" value="F:hydroxypyruvate reductase [NAD(P)H] activity"/>
    <property type="evidence" value="ECO:0007669"/>
    <property type="project" value="TreeGrafter"/>
</dbReference>
<evidence type="ECO:0000313" key="6">
    <source>
        <dbReference type="EMBL" id="SFM02401.1"/>
    </source>
</evidence>
<dbReference type="EMBL" id="FOTR01000006">
    <property type="protein sequence ID" value="SFM02401.1"/>
    <property type="molecule type" value="Genomic_DNA"/>
</dbReference>
<dbReference type="RefSeq" id="WP_091484064.1">
    <property type="nucleotide sequence ID" value="NZ_FOTR01000006.1"/>
</dbReference>
<reference evidence="7" key="1">
    <citation type="submission" date="2016-10" db="EMBL/GenBank/DDBJ databases">
        <authorList>
            <person name="Varghese N."/>
            <person name="Submissions S."/>
        </authorList>
    </citation>
    <scope>NUCLEOTIDE SEQUENCE [LARGE SCALE GENOMIC DNA]</scope>
    <source>
        <strain evidence="7">CGMCC 1.4250</strain>
    </source>
</reference>
<sequence>MRKKVLVTEPIPETVKNYLQEHVELTTWDSPEQMPKGQLLNTIGSFHGLITAKDSIDDELLQQADQLEIVSNISVGYDNFDVDALKRSQVIATHTPYVLDETVADLIFGLILSSARRITELDQYVKQGKWEKAVDAQLFGHNVHHKKLGIIGMGRIGEKVARRAKLGFEMDVTYYNRSRKDKVEKEFGVTYQDFNTLLQESDFILLMTPLTKETLHLIDTDAFEKMKNSCFFINASRGKVVDEAAMIKALQAKEIAGAGLDVFEEEPVDPDNPLLKMNNVVTLPHIGSATAETREEMKYFAAKNMLQGLDGEQPQAVIKELQ</sequence>
<dbReference type="FunFam" id="3.40.50.720:FF:000462">
    <property type="entry name" value="Glyoxylate reductase (NADP+)"/>
    <property type="match status" value="1"/>
</dbReference>